<dbReference type="Gene3D" id="2.30.42.10">
    <property type="match status" value="1"/>
</dbReference>
<dbReference type="GO" id="GO:0005543">
    <property type="term" value="F:phospholipid binding"/>
    <property type="evidence" value="ECO:0007669"/>
    <property type="project" value="InterPro"/>
</dbReference>
<dbReference type="Pfam" id="PF15410">
    <property type="entry name" value="PH_9"/>
    <property type="match status" value="1"/>
</dbReference>
<dbReference type="InterPro" id="IPR041681">
    <property type="entry name" value="PH_9"/>
</dbReference>
<evidence type="ECO:0000259" key="5">
    <source>
        <dbReference type="PROSITE" id="PS50238"/>
    </source>
</evidence>
<feature type="region of interest" description="Disordered" evidence="2">
    <location>
        <begin position="1912"/>
        <end position="2020"/>
    </location>
</feature>
<dbReference type="PANTHER" id="PTHR23175:SF23">
    <property type="entry name" value="PDZ DOMAIN-CONTAINING PROTEIN"/>
    <property type="match status" value="1"/>
</dbReference>
<dbReference type="InterPro" id="IPR011993">
    <property type="entry name" value="PH-like_dom_sf"/>
</dbReference>
<evidence type="ECO:0000256" key="2">
    <source>
        <dbReference type="SAM" id="MobiDB-lite"/>
    </source>
</evidence>
<dbReference type="SUPFAM" id="SSF50156">
    <property type="entry name" value="PDZ domain-like"/>
    <property type="match status" value="1"/>
</dbReference>
<feature type="region of interest" description="Disordered" evidence="2">
    <location>
        <begin position="1520"/>
        <end position="1544"/>
    </location>
</feature>
<feature type="region of interest" description="Disordered" evidence="2">
    <location>
        <begin position="1562"/>
        <end position="1590"/>
    </location>
</feature>
<feature type="compositionally biased region" description="Basic and acidic residues" evidence="2">
    <location>
        <begin position="1520"/>
        <end position="1535"/>
    </location>
</feature>
<feature type="compositionally biased region" description="Basic and acidic residues" evidence="2">
    <location>
        <begin position="833"/>
        <end position="842"/>
    </location>
</feature>
<feature type="domain" description="PH" evidence="3">
    <location>
        <begin position="895"/>
        <end position="1006"/>
    </location>
</feature>
<evidence type="ECO:0000259" key="4">
    <source>
        <dbReference type="PROSITE" id="PS50106"/>
    </source>
</evidence>
<feature type="domain" description="PDZ" evidence="4">
    <location>
        <begin position="59"/>
        <end position="144"/>
    </location>
</feature>
<dbReference type="Gene3D" id="1.10.555.10">
    <property type="entry name" value="Rho GTPase activation protein"/>
    <property type="match status" value="1"/>
</dbReference>
<organism evidence="6 7">
    <name type="scientific">Mizuhopecten yessoensis</name>
    <name type="common">Japanese scallop</name>
    <name type="synonym">Patinopecten yessoensis</name>
    <dbReference type="NCBI Taxonomy" id="6573"/>
    <lineage>
        <taxon>Eukaryota</taxon>
        <taxon>Metazoa</taxon>
        <taxon>Spiralia</taxon>
        <taxon>Lophotrochozoa</taxon>
        <taxon>Mollusca</taxon>
        <taxon>Bivalvia</taxon>
        <taxon>Autobranchia</taxon>
        <taxon>Pteriomorphia</taxon>
        <taxon>Pectinida</taxon>
        <taxon>Pectinoidea</taxon>
        <taxon>Pectinidae</taxon>
        <taxon>Mizuhopecten</taxon>
    </lineage>
</organism>
<keyword evidence="7" id="KW-1185">Reference proteome</keyword>
<dbReference type="PANTHER" id="PTHR23175">
    <property type="entry name" value="PDZ DOMAIN-CONTAINING PROTEIN"/>
    <property type="match status" value="1"/>
</dbReference>
<dbReference type="FunFam" id="1.10.555.10:FF:000058">
    <property type="entry name" value="GTPase-activating protein pac-1"/>
    <property type="match status" value="1"/>
</dbReference>
<comment type="caution">
    <text evidence="6">The sequence shown here is derived from an EMBL/GenBank/DDBJ whole genome shotgun (WGS) entry which is preliminary data.</text>
</comment>
<dbReference type="GO" id="GO:0007165">
    <property type="term" value="P:signal transduction"/>
    <property type="evidence" value="ECO:0007669"/>
    <property type="project" value="InterPro"/>
</dbReference>
<dbReference type="InterPro" id="IPR001849">
    <property type="entry name" value="PH_domain"/>
</dbReference>
<dbReference type="GO" id="GO:0005096">
    <property type="term" value="F:GTPase activator activity"/>
    <property type="evidence" value="ECO:0007669"/>
    <property type="project" value="UniProtKB-KW"/>
</dbReference>
<feature type="region of interest" description="Disordered" evidence="2">
    <location>
        <begin position="1320"/>
        <end position="1340"/>
    </location>
</feature>
<dbReference type="InterPro" id="IPR041489">
    <property type="entry name" value="PDZ_6"/>
</dbReference>
<keyword evidence="1" id="KW-0343">GTPase activation</keyword>
<dbReference type="SUPFAM" id="SSF50729">
    <property type="entry name" value="PH domain-like"/>
    <property type="match status" value="1"/>
</dbReference>
<gene>
    <name evidence="6" type="ORF">KP79_PYT19445</name>
</gene>
<feature type="region of interest" description="Disordered" evidence="2">
    <location>
        <begin position="731"/>
        <end position="766"/>
    </location>
</feature>
<feature type="region of interest" description="Disordered" evidence="2">
    <location>
        <begin position="1025"/>
        <end position="1086"/>
    </location>
</feature>
<feature type="compositionally biased region" description="Basic and acidic residues" evidence="2">
    <location>
        <begin position="1912"/>
        <end position="1924"/>
    </location>
</feature>
<dbReference type="Gene3D" id="2.30.29.30">
    <property type="entry name" value="Pleckstrin-homology domain (PH domain)/Phosphotyrosine-binding domain (PTB)"/>
    <property type="match status" value="1"/>
</dbReference>
<dbReference type="SMART" id="SM00324">
    <property type="entry name" value="RhoGAP"/>
    <property type="match status" value="1"/>
</dbReference>
<feature type="compositionally biased region" description="Pro residues" evidence="2">
    <location>
        <begin position="740"/>
        <end position="752"/>
    </location>
</feature>
<feature type="region of interest" description="Disordered" evidence="2">
    <location>
        <begin position="538"/>
        <end position="583"/>
    </location>
</feature>
<feature type="region of interest" description="Disordered" evidence="2">
    <location>
        <begin position="350"/>
        <end position="407"/>
    </location>
</feature>
<feature type="region of interest" description="Disordered" evidence="2">
    <location>
        <begin position="167"/>
        <end position="228"/>
    </location>
</feature>
<feature type="compositionally biased region" description="Polar residues" evidence="2">
    <location>
        <begin position="1027"/>
        <end position="1043"/>
    </location>
</feature>
<feature type="compositionally biased region" description="Basic and acidic residues" evidence="2">
    <location>
        <begin position="547"/>
        <end position="556"/>
    </location>
</feature>
<accession>A0A210Q116</accession>
<evidence type="ECO:0000256" key="1">
    <source>
        <dbReference type="ARBA" id="ARBA00022468"/>
    </source>
</evidence>
<dbReference type="InterPro" id="IPR001605">
    <property type="entry name" value="PH_dom-spectrin-type"/>
</dbReference>
<dbReference type="SMART" id="SM00233">
    <property type="entry name" value="PH"/>
    <property type="match status" value="1"/>
</dbReference>
<dbReference type="EMBL" id="NEDP02005295">
    <property type="protein sequence ID" value="OWF42359.1"/>
    <property type="molecule type" value="Genomic_DNA"/>
</dbReference>
<feature type="region of interest" description="Disordered" evidence="2">
    <location>
        <begin position="1359"/>
        <end position="1378"/>
    </location>
</feature>
<evidence type="ECO:0000259" key="3">
    <source>
        <dbReference type="PROSITE" id="PS50003"/>
    </source>
</evidence>
<feature type="compositionally biased region" description="Polar residues" evidence="2">
    <location>
        <begin position="1752"/>
        <end position="1768"/>
    </location>
</feature>
<feature type="compositionally biased region" description="Polar residues" evidence="2">
    <location>
        <begin position="445"/>
        <end position="460"/>
    </location>
</feature>
<dbReference type="PRINTS" id="PR00683">
    <property type="entry name" value="SPECTRINPH"/>
</dbReference>
<feature type="compositionally biased region" description="Low complexity" evidence="2">
    <location>
        <begin position="178"/>
        <end position="191"/>
    </location>
</feature>
<feature type="compositionally biased region" description="Polar residues" evidence="2">
    <location>
        <begin position="843"/>
        <end position="852"/>
    </location>
</feature>
<feature type="domain" description="Rho-GAP" evidence="5">
    <location>
        <begin position="1114"/>
        <end position="1306"/>
    </location>
</feature>
<dbReference type="PROSITE" id="PS50003">
    <property type="entry name" value="PH_DOMAIN"/>
    <property type="match status" value="1"/>
</dbReference>
<protein>
    <submittedName>
        <fullName evidence="6">Rho GTPase-activating protein 21</fullName>
    </submittedName>
</protein>
<dbReference type="Pfam" id="PF17820">
    <property type="entry name" value="PDZ_6"/>
    <property type="match status" value="1"/>
</dbReference>
<feature type="compositionally biased region" description="Low complexity" evidence="2">
    <location>
        <begin position="568"/>
        <end position="580"/>
    </location>
</feature>
<evidence type="ECO:0000313" key="6">
    <source>
        <dbReference type="EMBL" id="OWF42359.1"/>
    </source>
</evidence>
<feature type="compositionally biased region" description="Polar residues" evidence="2">
    <location>
        <begin position="1562"/>
        <end position="1582"/>
    </location>
</feature>
<feature type="compositionally biased region" description="Basic and acidic residues" evidence="2">
    <location>
        <begin position="1770"/>
        <end position="1784"/>
    </location>
</feature>
<feature type="compositionally biased region" description="Low complexity" evidence="2">
    <location>
        <begin position="380"/>
        <end position="407"/>
    </location>
</feature>
<dbReference type="Pfam" id="PF00620">
    <property type="entry name" value="RhoGAP"/>
    <property type="match status" value="1"/>
</dbReference>
<evidence type="ECO:0000313" key="7">
    <source>
        <dbReference type="Proteomes" id="UP000242188"/>
    </source>
</evidence>
<dbReference type="Proteomes" id="UP000242188">
    <property type="component" value="Unassembled WGS sequence"/>
</dbReference>
<feature type="compositionally biased region" description="Basic and acidic residues" evidence="2">
    <location>
        <begin position="1667"/>
        <end position="1683"/>
    </location>
</feature>
<dbReference type="InterPro" id="IPR036034">
    <property type="entry name" value="PDZ_sf"/>
</dbReference>
<dbReference type="SMART" id="SM00228">
    <property type="entry name" value="PDZ"/>
    <property type="match status" value="1"/>
</dbReference>
<dbReference type="FunFam" id="2.30.29.30:FF:000024">
    <property type="entry name" value="Spectrin beta chain"/>
    <property type="match status" value="1"/>
</dbReference>
<feature type="region of interest" description="Disordered" evidence="2">
    <location>
        <begin position="833"/>
        <end position="852"/>
    </location>
</feature>
<dbReference type="CDD" id="cd01253">
    <property type="entry name" value="PH_ARHGAP21-like"/>
    <property type="match status" value="1"/>
</dbReference>
<dbReference type="PROSITE" id="PS50106">
    <property type="entry name" value="PDZ"/>
    <property type="match status" value="1"/>
</dbReference>
<dbReference type="PROSITE" id="PS50238">
    <property type="entry name" value="RHOGAP"/>
    <property type="match status" value="1"/>
</dbReference>
<feature type="region of interest" description="Disordered" evidence="2">
    <location>
        <begin position="445"/>
        <end position="464"/>
    </location>
</feature>
<sequence length="2055" mass="230314">MESHRFRTVQVVPYMEPSEDDQPLSPLLPPWNGPRAVFIPRTDQGYGFTLRHFIVYPPEFSLQDQYESSDDSQEYHHGISCKRPKLRRLEPMETIFVKHVKEDSVAQNAGLNEGDRILSINNIPIIGQSYPQVISLIQTSDEPLLKLDVLPRDEDVLQMAYQNTNRNSLQEPLYHSRSGSGSNSNSVKVKGQQVYPLPSQSSQGVASSGEKGRYRGPERRFSASSLDEYGDSDELNYRYLGSSEKTRKMKSSTSYTSGLSVYREPQLKNNASGSDLHKVVFNDRRRQFESRAKENVQAPSKTYTLGLYYPAPKKEPITVKSSEGVPSSSSHYRRSADNILQSNDSLENITRSVTVKPQGRVIPLEQRSSAREGVNPSQDSYNVGSSSAYASSMSSSSSRHSYPDSSSALANQNIAIPHSYTSQTNMAGDKKGEHHLTRHYVPVVSQTSSMSVSPKLSTSVDGLDSRSGHYITERSLRTNYSSPAYEQQNQNGGARTFIVKIGNKTIETGGNGQSNGQVSGGATVQMSNQYGSTFALTKSPHGAQIEIKQKDNRERPPMVSYRKQQFESGQNDNSQGQNSNRYKTEIKKITSGKFTTVQNRLQNFEKEGICVRRMSSTERYSSPEPSSGHTSHSHSSERSTPQPQTPQQQQTAPIRIYVSQGTPHSSPSPLVEIMPMPIYQDSPMQNAQPMEMTTSQASLHMQEDDVDGMSDEEDRGNKPVRQPSFLAAINQPPRYGQSVPEPPSPDSPPVSPSPWMGSHTSISSSSNAGMMPYTSLSSVVLPPPCSDAGLALTSTPIRDSTPSVMLRKKSESTPEEDAIKLQRRTSYLMATAKDRDSHKLSLDKSQSPNQSAELTLHTPNKHHSMKKLKAFFGERTPRIMEATEKRQDPASPIQEVAKEGTLHLKTDITDGKRSSDRSWKPVWVELRGHALYLHKERKEQLGVVHPFSFEDQPISIKSAIVDIAYDYTKKKNVFRLKTYNGSEYLFQAEEHEAMLSWIRAIQENNDPDSDERGLASKDLIIRKTNQHESAQPPTSVSTNKTSPQAPPKAIKKLQSLALKPKIPHSPSMKRKKAESKDDNTKAKTLKGKLKSFRKHGVLGSGHSEEQENSGMFGVPLSCCIPSPNNDFVPLIVDLCTKIVEARGLESTGVYRVPGNSAAVNHMQDELNKGIDNMNVDHEKWCDVNVISSLLKAFFRKLPDPLITTELYQSFINANQTGDPERRMLKVKRLLHDLPEHHFETFRHLAEHLNKVASYDQVNKMDTRNLALMFGPTLIRQINDDMASIVKDMSDQCRIVESIISHYEWFFSSWDQDRYVPVDENYEENNRPSNTSFSRMSCDDDDNANNPKYIVSSFVQAAKKRGKGEDEVDASQPPAPPYRERNIDQEVAKHRMKTQNETTQSSPNLTTVLKTMPQQIQVVVRTTENPNDRRMAKSQEILDPDWEYIDSERQSQSMIIKPRHYSEDSLDKNDEMELSSQGGLSSGFSVSRDTIDRLRKIEEEARALREKEEKRRRDFERRKLERQKVEQDIQRTKKEIEYEDSQNVEDLLNSPSVWHSASELHRYSSSGHVRQGSATSDYSSVSSGAEIHGGPSWLKYGNTSDYNSTVSPSSSNGEKVFKDPKHGGKYFVIQSVNSAKVPPTKRTNSLETMLETDEEIKPRQYARITTKRGSEKPRWVNRESGEHIRRSRGNLSRSNSVRRGSLDSLIDLLDRQDQKVYGYNSSDSEDGSDLLSDLTTTFDQKLKVLVNPKYKLNGSTSRLNKSDGSGSVTSDKSERSEKSEKEPNAHMRLPPQLPLSLCNKFGLCSSNDMLEKQYRDPSLHRSPLQKSEAKIGIAYRFERNPTNSVVLTNSRENMGGASNMGSPSSYPGLATEPRTTYMVVNPSPVTVLDRSGRHYSPSGLSQGRNLAKVDCSRDARPISKSEKTEVNVSLSKQVKDSHMSGAERPTGFSCTFDIGGNDKSLKARSSSPEPARKVKRTKRRHTVGSTNDEHFRALKTLSKPRGEPKMSAWDRLQPGGGKDSQISASQNLLSWMQNERLRASVPDLSVGMTGYNGNYS</sequence>
<dbReference type="InterPro" id="IPR000198">
    <property type="entry name" value="RhoGAP_dom"/>
</dbReference>
<feature type="region of interest" description="Disordered" evidence="2">
    <location>
        <begin position="615"/>
        <end position="651"/>
    </location>
</feature>
<dbReference type="OrthoDB" id="6281275at2759"/>
<feature type="compositionally biased region" description="Low complexity" evidence="2">
    <location>
        <begin position="638"/>
        <end position="651"/>
    </location>
</feature>
<feature type="region of interest" description="Disordered" evidence="2">
    <location>
        <begin position="1751"/>
        <end position="1790"/>
    </location>
</feature>
<name>A0A210Q116_MIZYE</name>
<feature type="region of interest" description="Disordered" evidence="2">
    <location>
        <begin position="1656"/>
        <end position="1696"/>
    </location>
</feature>
<dbReference type="SUPFAM" id="SSF48350">
    <property type="entry name" value="GTPase activation domain, GAP"/>
    <property type="match status" value="1"/>
</dbReference>
<reference evidence="6 7" key="1">
    <citation type="journal article" date="2017" name="Nat. Ecol. Evol.">
        <title>Scallop genome provides insights into evolution of bilaterian karyotype and development.</title>
        <authorList>
            <person name="Wang S."/>
            <person name="Zhang J."/>
            <person name="Jiao W."/>
            <person name="Li J."/>
            <person name="Xun X."/>
            <person name="Sun Y."/>
            <person name="Guo X."/>
            <person name="Huan P."/>
            <person name="Dong B."/>
            <person name="Zhang L."/>
            <person name="Hu X."/>
            <person name="Sun X."/>
            <person name="Wang J."/>
            <person name="Zhao C."/>
            <person name="Wang Y."/>
            <person name="Wang D."/>
            <person name="Huang X."/>
            <person name="Wang R."/>
            <person name="Lv J."/>
            <person name="Li Y."/>
            <person name="Zhang Z."/>
            <person name="Liu B."/>
            <person name="Lu W."/>
            <person name="Hui Y."/>
            <person name="Liang J."/>
            <person name="Zhou Z."/>
            <person name="Hou R."/>
            <person name="Li X."/>
            <person name="Liu Y."/>
            <person name="Li H."/>
            <person name="Ning X."/>
            <person name="Lin Y."/>
            <person name="Zhao L."/>
            <person name="Xing Q."/>
            <person name="Dou J."/>
            <person name="Li Y."/>
            <person name="Mao J."/>
            <person name="Guo H."/>
            <person name="Dou H."/>
            <person name="Li T."/>
            <person name="Mu C."/>
            <person name="Jiang W."/>
            <person name="Fu Q."/>
            <person name="Fu X."/>
            <person name="Miao Y."/>
            <person name="Liu J."/>
            <person name="Yu Q."/>
            <person name="Li R."/>
            <person name="Liao H."/>
            <person name="Li X."/>
            <person name="Kong Y."/>
            <person name="Jiang Z."/>
            <person name="Chourrout D."/>
            <person name="Li R."/>
            <person name="Bao Z."/>
        </authorList>
    </citation>
    <scope>NUCLEOTIDE SEQUENCE [LARGE SCALE GENOMIC DNA]</scope>
    <source>
        <strain evidence="6 7">PY_sf001</strain>
    </source>
</reference>
<feature type="compositionally biased region" description="Basic residues" evidence="2">
    <location>
        <begin position="1972"/>
        <end position="1981"/>
    </location>
</feature>
<dbReference type="InterPro" id="IPR001478">
    <property type="entry name" value="PDZ"/>
</dbReference>
<proteinExistence type="predicted"/>
<dbReference type="InterPro" id="IPR008936">
    <property type="entry name" value="Rho_GTPase_activation_prot"/>
</dbReference>
<feature type="compositionally biased region" description="Basic and acidic residues" evidence="2">
    <location>
        <begin position="210"/>
        <end position="221"/>
    </location>
</feature>
<dbReference type="STRING" id="6573.A0A210Q116"/>